<dbReference type="EMBL" id="CP001197">
    <property type="protein sequence ID" value="ACL08042.1"/>
    <property type="molecule type" value="Genomic_DNA"/>
</dbReference>
<dbReference type="InterPro" id="IPR003661">
    <property type="entry name" value="HisK_dim/P_dom"/>
</dbReference>
<dbReference type="SMART" id="SM00388">
    <property type="entry name" value="HisKA"/>
    <property type="match status" value="1"/>
</dbReference>
<evidence type="ECO:0000256" key="2">
    <source>
        <dbReference type="ARBA" id="ARBA00012438"/>
    </source>
</evidence>
<keyword evidence="5" id="KW-0812">Transmembrane</keyword>
<dbReference type="OrthoDB" id="9795133at2"/>
<dbReference type="Gene3D" id="3.30.450.20">
    <property type="entry name" value="PAS domain"/>
    <property type="match status" value="1"/>
</dbReference>
<dbReference type="SUPFAM" id="SSF47384">
    <property type="entry name" value="Homodimeric domain of signal transducing histidine kinase"/>
    <property type="match status" value="1"/>
</dbReference>
<dbReference type="EC" id="2.7.13.3" evidence="2"/>
<evidence type="ECO:0000256" key="4">
    <source>
        <dbReference type="SAM" id="MobiDB-lite"/>
    </source>
</evidence>
<dbReference type="InterPro" id="IPR000014">
    <property type="entry name" value="PAS"/>
</dbReference>
<dbReference type="eggNOG" id="COG3852">
    <property type="taxonomic scope" value="Bacteria"/>
</dbReference>
<dbReference type="STRING" id="883.DvMF_1088"/>
<dbReference type="PROSITE" id="PS50109">
    <property type="entry name" value="HIS_KIN"/>
    <property type="match status" value="1"/>
</dbReference>
<feature type="region of interest" description="Disordered" evidence="4">
    <location>
        <begin position="1"/>
        <end position="54"/>
    </location>
</feature>
<dbReference type="PANTHER" id="PTHR43065:SF42">
    <property type="entry name" value="TWO-COMPONENT SENSOR PPRA"/>
    <property type="match status" value="1"/>
</dbReference>
<dbReference type="Pfam" id="PF02518">
    <property type="entry name" value="HATPase_c"/>
    <property type="match status" value="1"/>
</dbReference>
<accession>B8DK80</accession>
<dbReference type="InterPro" id="IPR035965">
    <property type="entry name" value="PAS-like_dom_sf"/>
</dbReference>
<dbReference type="PROSITE" id="PS50112">
    <property type="entry name" value="PAS"/>
    <property type="match status" value="1"/>
</dbReference>
<dbReference type="SUPFAM" id="SSF55785">
    <property type="entry name" value="PYP-like sensor domain (PAS domain)"/>
    <property type="match status" value="1"/>
</dbReference>
<dbReference type="GO" id="GO:0000155">
    <property type="term" value="F:phosphorelay sensor kinase activity"/>
    <property type="evidence" value="ECO:0007669"/>
    <property type="project" value="InterPro"/>
</dbReference>
<proteinExistence type="predicted"/>
<dbReference type="InterPro" id="IPR003594">
    <property type="entry name" value="HATPase_dom"/>
</dbReference>
<dbReference type="Gene3D" id="3.30.565.10">
    <property type="entry name" value="Histidine kinase-like ATPase, C-terminal domain"/>
    <property type="match status" value="1"/>
</dbReference>
<dbReference type="KEGG" id="dvm:DvMF_1088"/>
<dbReference type="SUPFAM" id="SSF55874">
    <property type="entry name" value="ATPase domain of HSP90 chaperone/DNA topoisomerase II/histidine kinase"/>
    <property type="match status" value="1"/>
</dbReference>
<sequence length="822" mass="89295">MPASRHAQPGRFQAPASTTGTDAPPGCEGDHDPASAGAAPVTASETARPATRKSRPTALRWLLPTLLLGGCALLGAITFADPYALPATPPVQALLINSYDQRMRWVRELTTEVEAELAPPGGNVLLRVENMDSKTVHDDAYFAAYAAMLRAKYATVRPALLLCSDDHALNFLRRYRDTLFPGVPVVFGGANNFTPARVQGMSGVTGVTEEHYPYETVQFLLRAHTGVEEIFVINDYTESGRSTAAELAEALRPLEGRVRLRWNSDVPEEDLLRQVAALGPETVVLLGVYYSDASERSVTYEEAGLRIAAAARVPVYCIMGFNLGGNMVGGKLVTGQSQGHVMAELGRRILAGEDPASIPVRRGPGEFLFDYAQLRRWRIGEATLPPGSEVVERPFSIYRAYTREIHVVATFVAAMLVTIAALMVVMRHKARTEAELRKLRNLLANILDSMPSVMVGVSPEGRIIQWNRQAALLTGVEPTAALGRSLEKVFPRLAPQLPRVREALDRQAPVQGERLTRTDNGVPRYEDVTVFPLAANGVEGAVIRLDDVTERERVRETMIQTERMLSVGGLAAGMAHEINNPLGGILQAVQNVLRRIEPGRAANDEAARAMGCTVEQVRDYLERRGVLRMAAGVREAGMRAARIVANMLNFSRRSTSSHMECDIGALVATAVDLAANDYSFRNNHDFRRLRVDIHIPPDLPRPACLATEVEQVLLNLLRNAAQALAGFIPPDGAPPTITIVAEHRPEGVVVSVADNGPGMPSEVRARVFDPFYTTRPPGEGTGLGLSVAFFIITQNHKGTFTVVSEPGQGATFTFTLPLGRAS</sequence>
<gene>
    <name evidence="8" type="ordered locus">DvMF_1088</name>
</gene>
<keyword evidence="8" id="KW-0808">Transferase</keyword>
<dbReference type="CDD" id="cd00082">
    <property type="entry name" value="HisKA"/>
    <property type="match status" value="1"/>
</dbReference>
<evidence type="ECO:0000256" key="1">
    <source>
        <dbReference type="ARBA" id="ARBA00000085"/>
    </source>
</evidence>
<feature type="domain" description="PAS" evidence="7">
    <location>
        <begin position="439"/>
        <end position="496"/>
    </location>
</feature>
<keyword evidence="8" id="KW-0418">Kinase</keyword>
<reference evidence="8" key="1">
    <citation type="submission" date="2008-10" db="EMBL/GenBank/DDBJ databases">
        <title>Complete sequence of Desulfovibrio vulgaris str. 'Miyazaki F'.</title>
        <authorList>
            <person name="Lucas S."/>
            <person name="Copeland A."/>
            <person name="Lapidus A."/>
            <person name="Glavina del Rio T."/>
            <person name="Dalin E."/>
            <person name="Tice H."/>
            <person name="Bruce D."/>
            <person name="Goodwin L."/>
            <person name="Pitluck S."/>
            <person name="Sims D."/>
            <person name="Brettin T."/>
            <person name="Detter J.C."/>
            <person name="Han C."/>
            <person name="Larimer F."/>
            <person name="Land M."/>
            <person name="Hauser L."/>
            <person name="Kyrpides N."/>
            <person name="Mikhailova N."/>
            <person name="Hazen T.C."/>
            <person name="Richardson P."/>
        </authorList>
    </citation>
    <scope>NUCLEOTIDE SEQUENCE</scope>
    <source>
        <strain evidence="8">Miyazaki F</strain>
    </source>
</reference>
<evidence type="ECO:0000256" key="3">
    <source>
        <dbReference type="ARBA" id="ARBA00022553"/>
    </source>
</evidence>
<name>B8DK80_NITV9</name>
<dbReference type="SMART" id="SM00387">
    <property type="entry name" value="HATPase_c"/>
    <property type="match status" value="1"/>
</dbReference>
<dbReference type="NCBIfam" id="TIGR00229">
    <property type="entry name" value="sensory_box"/>
    <property type="match status" value="1"/>
</dbReference>
<dbReference type="CDD" id="cd00130">
    <property type="entry name" value="PAS"/>
    <property type="match status" value="1"/>
</dbReference>
<dbReference type="InterPro" id="IPR013656">
    <property type="entry name" value="PAS_4"/>
</dbReference>
<dbReference type="HOGENOM" id="CLU_000445_89_20_7"/>
<evidence type="ECO:0000256" key="5">
    <source>
        <dbReference type="SAM" id="Phobius"/>
    </source>
</evidence>
<dbReference type="PRINTS" id="PR00344">
    <property type="entry name" value="BCTRLSENSOR"/>
</dbReference>
<dbReference type="PANTHER" id="PTHR43065">
    <property type="entry name" value="SENSOR HISTIDINE KINASE"/>
    <property type="match status" value="1"/>
</dbReference>
<dbReference type="InterPro" id="IPR036890">
    <property type="entry name" value="HATPase_C_sf"/>
</dbReference>
<keyword evidence="5" id="KW-1133">Transmembrane helix</keyword>
<dbReference type="InterPro" id="IPR005467">
    <property type="entry name" value="His_kinase_dom"/>
</dbReference>
<feature type="domain" description="Histidine kinase" evidence="6">
    <location>
        <begin position="573"/>
        <end position="820"/>
    </location>
</feature>
<dbReference type="Gene3D" id="1.10.287.130">
    <property type="match status" value="1"/>
</dbReference>
<evidence type="ECO:0000259" key="6">
    <source>
        <dbReference type="PROSITE" id="PS50109"/>
    </source>
</evidence>
<keyword evidence="5" id="KW-0472">Membrane</keyword>
<feature type="transmembrane region" description="Helical" evidence="5">
    <location>
        <begin position="61"/>
        <end position="80"/>
    </location>
</feature>
<dbReference type="Pfam" id="PF08448">
    <property type="entry name" value="PAS_4"/>
    <property type="match status" value="1"/>
</dbReference>
<dbReference type="AlphaFoldDB" id="B8DK80"/>
<organism evidence="8">
    <name type="scientific">Nitratidesulfovibrio vulgaris (strain DSM 19637 / Miyazaki F)</name>
    <name type="common">Desulfovibrio vulgaris</name>
    <dbReference type="NCBI Taxonomy" id="883"/>
    <lineage>
        <taxon>Bacteria</taxon>
        <taxon>Pseudomonadati</taxon>
        <taxon>Thermodesulfobacteriota</taxon>
        <taxon>Desulfovibrionia</taxon>
        <taxon>Desulfovibrionales</taxon>
        <taxon>Desulfovibrionaceae</taxon>
        <taxon>Nitratidesulfovibrio</taxon>
    </lineage>
</organism>
<dbReference type="SMART" id="SM00091">
    <property type="entry name" value="PAS"/>
    <property type="match status" value="1"/>
</dbReference>
<keyword evidence="3" id="KW-0597">Phosphoprotein</keyword>
<comment type="catalytic activity">
    <reaction evidence="1">
        <text>ATP + protein L-histidine = ADP + protein N-phospho-L-histidine.</text>
        <dbReference type="EC" id="2.7.13.3"/>
    </reaction>
</comment>
<protein>
    <recommendedName>
        <fullName evidence="2">histidine kinase</fullName>
        <ecNumber evidence="2">2.7.13.3</ecNumber>
    </recommendedName>
</protein>
<evidence type="ECO:0000259" key="7">
    <source>
        <dbReference type="PROSITE" id="PS50112"/>
    </source>
</evidence>
<evidence type="ECO:0000313" key="8">
    <source>
        <dbReference type="EMBL" id="ACL08042.1"/>
    </source>
</evidence>
<dbReference type="InterPro" id="IPR004358">
    <property type="entry name" value="Sig_transdc_His_kin-like_C"/>
</dbReference>
<dbReference type="eggNOG" id="COG2984">
    <property type="taxonomic scope" value="Bacteria"/>
</dbReference>
<dbReference type="InterPro" id="IPR036097">
    <property type="entry name" value="HisK_dim/P_sf"/>
</dbReference>